<reference evidence="2 3" key="1">
    <citation type="journal article" date="2009" name="Science">
        <title>Green evolution and dynamic adaptations revealed by genomes of the marine picoeukaryotes Micromonas.</title>
        <authorList>
            <person name="Worden A.Z."/>
            <person name="Lee J.H."/>
            <person name="Mock T."/>
            <person name="Rouze P."/>
            <person name="Simmons M.P."/>
            <person name="Aerts A.L."/>
            <person name="Allen A.E."/>
            <person name="Cuvelier M.L."/>
            <person name="Derelle E."/>
            <person name="Everett M.V."/>
            <person name="Foulon E."/>
            <person name="Grimwood J."/>
            <person name="Gundlach H."/>
            <person name="Henrissat B."/>
            <person name="Napoli C."/>
            <person name="McDonald S.M."/>
            <person name="Parker M.S."/>
            <person name="Rombauts S."/>
            <person name="Salamov A."/>
            <person name="Von Dassow P."/>
            <person name="Badger J.H."/>
            <person name="Coutinho P.M."/>
            <person name="Demir E."/>
            <person name="Dubchak I."/>
            <person name="Gentemann C."/>
            <person name="Eikrem W."/>
            <person name="Gready J.E."/>
            <person name="John U."/>
            <person name="Lanier W."/>
            <person name="Lindquist E.A."/>
            <person name="Lucas S."/>
            <person name="Mayer K.F."/>
            <person name="Moreau H."/>
            <person name="Not F."/>
            <person name="Otillar R."/>
            <person name="Panaud O."/>
            <person name="Pangilinan J."/>
            <person name="Paulsen I."/>
            <person name="Piegu B."/>
            <person name="Poliakov A."/>
            <person name="Robbens S."/>
            <person name="Schmutz J."/>
            <person name="Toulza E."/>
            <person name="Wyss T."/>
            <person name="Zelensky A."/>
            <person name="Zhou K."/>
            <person name="Armbrust E.V."/>
            <person name="Bhattacharya D."/>
            <person name="Goodenough U.W."/>
            <person name="Van de Peer Y."/>
            <person name="Grigoriev I.V."/>
        </authorList>
    </citation>
    <scope>NUCLEOTIDE SEQUENCE [LARGE SCALE GENOMIC DNA]</scope>
    <source>
        <strain evidence="2 3">CCMP1545</strain>
    </source>
</reference>
<dbReference type="OrthoDB" id="441763at2759"/>
<dbReference type="PANTHER" id="PTHR14614">
    <property type="entry name" value="HEPATOCELLULAR CARCINOMA-ASSOCIATED ANTIGEN"/>
    <property type="match status" value="1"/>
</dbReference>
<feature type="region of interest" description="Disordered" evidence="1">
    <location>
        <begin position="163"/>
        <end position="183"/>
    </location>
</feature>
<evidence type="ECO:0000313" key="2">
    <source>
        <dbReference type="EMBL" id="EEH58064.1"/>
    </source>
</evidence>
<evidence type="ECO:0000256" key="1">
    <source>
        <dbReference type="SAM" id="MobiDB-lite"/>
    </source>
</evidence>
<dbReference type="RefSeq" id="XP_003058113.1">
    <property type="nucleotide sequence ID" value="XM_003058067.1"/>
</dbReference>
<gene>
    <name evidence="2" type="ORF">MICPUCDRAFT_67338</name>
</gene>
<dbReference type="Gene3D" id="3.40.50.150">
    <property type="entry name" value="Vaccinia Virus protein VP39"/>
    <property type="match status" value="1"/>
</dbReference>
<dbReference type="AlphaFoldDB" id="C1MQD9"/>
<protein>
    <submittedName>
        <fullName evidence="2">Predicted protein</fullName>
    </submittedName>
</protein>
<name>C1MQD9_MICPC</name>
<dbReference type="InterPro" id="IPR019410">
    <property type="entry name" value="Methyltransf_16"/>
</dbReference>
<dbReference type="Pfam" id="PF10294">
    <property type="entry name" value="Methyltransf_16"/>
    <property type="match status" value="1"/>
</dbReference>
<dbReference type="KEGG" id="mpp:MICPUCDRAFT_67338"/>
<dbReference type="GeneID" id="9683176"/>
<dbReference type="EMBL" id="GG663738">
    <property type="protein sequence ID" value="EEH58064.1"/>
    <property type="molecule type" value="Genomic_DNA"/>
</dbReference>
<accession>C1MQD9</accession>
<proteinExistence type="predicted"/>
<keyword evidence="3" id="KW-1185">Reference proteome</keyword>
<dbReference type="OMA" id="ACYLAWR"/>
<organism evidence="3">
    <name type="scientific">Micromonas pusilla (strain CCMP1545)</name>
    <name type="common">Picoplanktonic green alga</name>
    <dbReference type="NCBI Taxonomy" id="564608"/>
    <lineage>
        <taxon>Eukaryota</taxon>
        <taxon>Viridiplantae</taxon>
        <taxon>Chlorophyta</taxon>
        <taxon>Mamiellophyceae</taxon>
        <taxon>Mamiellales</taxon>
        <taxon>Mamiellaceae</taxon>
        <taxon>Micromonas</taxon>
    </lineage>
</organism>
<sequence>MASRAAAEPCSDGRRNSLELCPRSYDDVERAELDEIRVAFEGVPEVAIKQNPAIGIPGAVYDCSIALAAHVVHEILPGLARERRELRMLELGAGAGACGLLVAAAASSAGIDVSLLLTDRNPKAVDLASENARIFATTRRSGAGSETGRIRVDVERYAFGDGPPPAVSGVDAHRPGTPGTRGGGARADVVLVSDVLYAPESAAPLAKTLLALLPPSGGGGGGSGGGGGGGEAPRVALAWKPRSNDPRKADAMQTFLDVCKVEGLALRAAVRDGKMRASVATLRGPTGGGGGGGEDEWTRLFDPVELERRGLRVFYVTRE</sequence>
<dbReference type="Proteomes" id="UP000001876">
    <property type="component" value="Unassembled WGS sequence"/>
</dbReference>
<dbReference type="InterPro" id="IPR029063">
    <property type="entry name" value="SAM-dependent_MTases_sf"/>
</dbReference>
<evidence type="ECO:0000313" key="3">
    <source>
        <dbReference type="Proteomes" id="UP000001876"/>
    </source>
</evidence>
<dbReference type="SUPFAM" id="SSF53335">
    <property type="entry name" value="S-adenosyl-L-methionine-dependent methyltransferases"/>
    <property type="match status" value="1"/>
</dbReference>